<dbReference type="Proteomes" id="UP000320048">
    <property type="component" value="Unassembled WGS sequence"/>
</dbReference>
<evidence type="ECO:0000313" key="2">
    <source>
        <dbReference type="EMBL" id="TMI83423.1"/>
    </source>
</evidence>
<proteinExistence type="predicted"/>
<organism evidence="2 3">
    <name type="scientific">Candidatus Segetimicrobium genomatis</name>
    <dbReference type="NCBI Taxonomy" id="2569760"/>
    <lineage>
        <taxon>Bacteria</taxon>
        <taxon>Bacillati</taxon>
        <taxon>Candidatus Sysuimicrobiota</taxon>
        <taxon>Candidatus Sysuimicrobiia</taxon>
        <taxon>Candidatus Sysuimicrobiales</taxon>
        <taxon>Candidatus Segetimicrobiaceae</taxon>
        <taxon>Candidatus Segetimicrobium</taxon>
    </lineage>
</organism>
<dbReference type="AlphaFoldDB" id="A0A537JIQ2"/>
<comment type="caution">
    <text evidence="2">The sequence shown here is derived from an EMBL/GenBank/DDBJ whole genome shotgun (WGS) entry which is preliminary data.</text>
</comment>
<accession>A0A537JIQ2</accession>
<name>A0A537JIQ2_9BACT</name>
<dbReference type="GO" id="GO:0016757">
    <property type="term" value="F:glycosyltransferase activity"/>
    <property type="evidence" value="ECO:0007669"/>
    <property type="project" value="InterPro"/>
</dbReference>
<dbReference type="Gene3D" id="3.40.50.2000">
    <property type="entry name" value="Glycogen Phosphorylase B"/>
    <property type="match status" value="1"/>
</dbReference>
<evidence type="ECO:0000259" key="1">
    <source>
        <dbReference type="Pfam" id="PF00534"/>
    </source>
</evidence>
<dbReference type="SUPFAM" id="SSF53756">
    <property type="entry name" value="UDP-Glycosyltransferase/glycogen phosphorylase"/>
    <property type="match status" value="1"/>
</dbReference>
<feature type="domain" description="Glycosyl transferase family 1" evidence="1">
    <location>
        <begin position="213"/>
        <end position="345"/>
    </location>
</feature>
<protein>
    <submittedName>
        <fullName evidence="2">Glycosyltransferase</fullName>
    </submittedName>
</protein>
<dbReference type="EMBL" id="VBAO01000076">
    <property type="protein sequence ID" value="TMI83423.1"/>
    <property type="molecule type" value="Genomic_DNA"/>
</dbReference>
<evidence type="ECO:0000313" key="3">
    <source>
        <dbReference type="Proteomes" id="UP000320048"/>
    </source>
</evidence>
<keyword evidence="2" id="KW-0808">Transferase</keyword>
<gene>
    <name evidence="2" type="ORF">E6H04_02980</name>
</gene>
<sequence>MSATLRRMGRGVRAGLQERLGQSRWLSELVGALLIVRYRLGLGGIDRRLYALLVACRRVSVPWRRRRLASELRPWLAAERAAVLRTGRIARVHQQRGRDKATLTTSLLLKEPGPDGEKGVLYSSVEDNWARLLVHYDVRRVLAEYLLVGASSWSPTDYAVLAGFAGLTDDPLFIGVSNPADVVDYDVLRPVVRPVPIMACDWINPDLYAPKPHAGREIDILMVANFLPFKRHWLLFRALRRMRRDLRVVLIGIKAPGRGEAELREEARAVGVPQDLEILTNASIEVVTAYQCNARVSVILSRREGSCVAVTESFFADTPVAMVRDAHVGSRAYINEHTGVLLTEHGIGRQLSAFLERSESFRPRQWALDHVTCVHSSERLNALLRDYCLDSGRPWTRDITPMCWRYVPSYATESDERDMKPALDRLRDVHGVELERFVYQDARAR</sequence>
<dbReference type="InterPro" id="IPR001296">
    <property type="entry name" value="Glyco_trans_1"/>
</dbReference>
<reference evidence="2 3" key="1">
    <citation type="journal article" date="2019" name="Nat. Microbiol.">
        <title>Mediterranean grassland soil C-N compound turnover is dependent on rainfall and depth, and is mediated by genomically divergent microorganisms.</title>
        <authorList>
            <person name="Diamond S."/>
            <person name="Andeer P.F."/>
            <person name="Li Z."/>
            <person name="Crits-Christoph A."/>
            <person name="Burstein D."/>
            <person name="Anantharaman K."/>
            <person name="Lane K.R."/>
            <person name="Thomas B.C."/>
            <person name="Pan C."/>
            <person name="Northen T.R."/>
            <person name="Banfield J.F."/>
        </authorList>
    </citation>
    <scope>NUCLEOTIDE SEQUENCE [LARGE SCALE GENOMIC DNA]</scope>
    <source>
        <strain evidence="2">NP_7</strain>
    </source>
</reference>
<dbReference type="Pfam" id="PF00534">
    <property type="entry name" value="Glycos_transf_1"/>
    <property type="match status" value="1"/>
</dbReference>